<sequence>MARRRTLLPGETQAAAALTEGWIHLPACSLEELAD</sequence>
<dbReference type="AlphaFoldDB" id="L8TMI6"/>
<organism evidence="1 2">
    <name type="scientific">Arthrobacter nitrophenolicus</name>
    <dbReference type="NCBI Taxonomy" id="683150"/>
    <lineage>
        <taxon>Bacteria</taxon>
        <taxon>Bacillati</taxon>
        <taxon>Actinomycetota</taxon>
        <taxon>Actinomycetes</taxon>
        <taxon>Micrococcales</taxon>
        <taxon>Micrococcaceae</taxon>
        <taxon>Arthrobacter</taxon>
    </lineage>
</organism>
<name>L8TMI6_9MICC</name>
<dbReference type="Proteomes" id="UP000011189">
    <property type="component" value="Unassembled WGS sequence"/>
</dbReference>
<comment type="caution">
    <text evidence="1">The sequence shown here is derived from an EMBL/GenBank/DDBJ whole genome shotgun (WGS) entry which is preliminary data.</text>
</comment>
<gene>
    <name evidence="1" type="ORF">G205_15260</name>
</gene>
<proteinExistence type="predicted"/>
<dbReference type="EMBL" id="AOFD01000035">
    <property type="protein sequence ID" value="ELT43912.1"/>
    <property type="molecule type" value="Genomic_DNA"/>
</dbReference>
<reference evidence="2" key="1">
    <citation type="journal article" date="2013" name="Genome Announc.">
        <title>Draft Genome Sequence of the 2-Chloro-4-Nitrophenol-Degrading Bacterium Arthrobacter sp. Strain SJCon.</title>
        <authorList>
            <person name="Vikram S."/>
            <person name="Kumar S."/>
            <person name="Vaidya B."/>
            <person name="Pinnaka A.K."/>
            <person name="Raghava G.P."/>
        </authorList>
    </citation>
    <scope>NUCLEOTIDE SEQUENCE [LARGE SCALE GENOMIC DNA]</scope>
    <source>
        <strain evidence="2">SJCon</strain>
    </source>
</reference>
<evidence type="ECO:0000313" key="1">
    <source>
        <dbReference type="EMBL" id="ELT43912.1"/>
    </source>
</evidence>
<keyword evidence="2" id="KW-1185">Reference proteome</keyword>
<accession>L8TMI6</accession>
<protein>
    <submittedName>
        <fullName evidence="1">Uncharacterized protein</fullName>
    </submittedName>
</protein>
<evidence type="ECO:0000313" key="2">
    <source>
        <dbReference type="Proteomes" id="UP000011189"/>
    </source>
</evidence>